<dbReference type="NCBIfam" id="TIGR01076">
    <property type="entry name" value="sortase_fam"/>
    <property type="match status" value="1"/>
</dbReference>
<dbReference type="Pfam" id="PF04203">
    <property type="entry name" value="Sortase"/>
    <property type="match status" value="1"/>
</dbReference>
<evidence type="ECO:0000256" key="2">
    <source>
        <dbReference type="SAM" id="MobiDB-lite"/>
    </source>
</evidence>
<name>A0ABY8C3I7_9FIRM</name>
<keyword evidence="1" id="KW-0378">Hydrolase</keyword>
<proteinExistence type="predicted"/>
<evidence type="ECO:0000256" key="3">
    <source>
        <dbReference type="SAM" id="Phobius"/>
    </source>
</evidence>
<dbReference type="InterPro" id="IPR042000">
    <property type="entry name" value="Sortase_D_2"/>
</dbReference>
<dbReference type="EMBL" id="CP118868">
    <property type="protein sequence ID" value="WEG35122.1"/>
    <property type="molecule type" value="Genomic_DNA"/>
</dbReference>
<feature type="compositionally biased region" description="Polar residues" evidence="2">
    <location>
        <begin position="1"/>
        <end position="26"/>
    </location>
</feature>
<keyword evidence="3" id="KW-0472">Membrane</keyword>
<sequence>MKKRNPTGQNPNNSLPNGDSNLTPNNGGFVDFTAESGADKNLNNIAAQSEQLTSVPDSSTGAWLQSEAQRVQQSGLKPGRRMHPKRGGKKRKPLAIVLNAVIVLLVVIGIYLVSRPLILQWNRDRSTQALLHGLEAKMSAGNSKVNETLWVDPNANPINGEDYDLPPGVNADDLVINEKKNDKGQVLVEAIGRIMIESVNINLPIVKGATETPLKYGAGWYDYSSKIGEKGGNAVILAHRMLTYGRMFNRLDEVKNGDIVEINYNNQSYKYKVFESFSVDPKQQDMYEFFKPLQNGKTVITLVTCSKDDGKTRLMVRAELVS</sequence>
<evidence type="ECO:0000313" key="4">
    <source>
        <dbReference type="EMBL" id="WEG35122.1"/>
    </source>
</evidence>
<feature type="region of interest" description="Disordered" evidence="2">
    <location>
        <begin position="1"/>
        <end position="35"/>
    </location>
</feature>
<dbReference type="InterPro" id="IPR005754">
    <property type="entry name" value="Sortase"/>
</dbReference>
<reference evidence="4 5" key="1">
    <citation type="submission" date="2023-02" db="EMBL/GenBank/DDBJ databases">
        <title>Novel Oscillospiraceae bacterial genomes.</title>
        <authorList>
            <person name="Srinivasan S."/>
            <person name="Austin M.N."/>
            <person name="Fiedler T.L."/>
            <person name="Strenk S.M."/>
            <person name="Agnew K.J."/>
            <person name="Nagana Gowda G.A."/>
            <person name="Raftery D."/>
            <person name="Beamer M.A."/>
            <person name="Achilles S.L."/>
            <person name="Wiesenfeld H.C."/>
            <person name="Fredricks D.N."/>
            <person name="Hillier S.L."/>
        </authorList>
    </citation>
    <scope>NUCLEOTIDE SEQUENCE [LARGE SCALE GENOMIC DNA]</scope>
    <source>
        <strain evidence="4 5">CHIC02 1186E3-8</strain>
    </source>
</reference>
<keyword evidence="3" id="KW-0812">Transmembrane</keyword>
<evidence type="ECO:0000313" key="5">
    <source>
        <dbReference type="Proteomes" id="UP001220478"/>
    </source>
</evidence>
<gene>
    <name evidence="4" type="ORF">PYS61_04070</name>
</gene>
<evidence type="ECO:0000256" key="1">
    <source>
        <dbReference type="ARBA" id="ARBA00022801"/>
    </source>
</evidence>
<feature type="region of interest" description="Disordered" evidence="2">
    <location>
        <begin position="56"/>
        <end position="88"/>
    </location>
</feature>
<dbReference type="CDD" id="cd06166">
    <property type="entry name" value="Sortase_D_2"/>
    <property type="match status" value="1"/>
</dbReference>
<protein>
    <submittedName>
        <fullName evidence="4">Class D sortase</fullName>
    </submittedName>
</protein>
<keyword evidence="3" id="KW-1133">Transmembrane helix</keyword>
<organism evidence="4 5">
    <name type="scientific">Amygdalobacter indicium</name>
    <dbReference type="NCBI Taxonomy" id="3029272"/>
    <lineage>
        <taxon>Bacteria</taxon>
        <taxon>Bacillati</taxon>
        <taxon>Bacillota</taxon>
        <taxon>Clostridia</taxon>
        <taxon>Eubacteriales</taxon>
        <taxon>Oscillospiraceae</taxon>
        <taxon>Amygdalobacter</taxon>
    </lineage>
</organism>
<dbReference type="SUPFAM" id="SSF63817">
    <property type="entry name" value="Sortase"/>
    <property type="match status" value="1"/>
</dbReference>
<feature type="compositionally biased region" description="Polar residues" evidence="2">
    <location>
        <begin position="56"/>
        <end position="75"/>
    </location>
</feature>
<keyword evidence="5" id="KW-1185">Reference proteome</keyword>
<dbReference type="Gene3D" id="2.40.260.10">
    <property type="entry name" value="Sortase"/>
    <property type="match status" value="1"/>
</dbReference>
<dbReference type="Proteomes" id="UP001220478">
    <property type="component" value="Chromosome"/>
</dbReference>
<dbReference type="RefSeq" id="WP_315571159.1">
    <property type="nucleotide sequence ID" value="NZ_CP118868.1"/>
</dbReference>
<accession>A0ABY8C3I7</accession>
<feature type="transmembrane region" description="Helical" evidence="3">
    <location>
        <begin position="94"/>
        <end position="113"/>
    </location>
</feature>
<feature type="compositionally biased region" description="Basic residues" evidence="2">
    <location>
        <begin position="78"/>
        <end position="88"/>
    </location>
</feature>
<dbReference type="InterPro" id="IPR023365">
    <property type="entry name" value="Sortase_dom-sf"/>
</dbReference>